<evidence type="ECO:0000256" key="1">
    <source>
        <dbReference type="SAM" id="MobiDB-lite"/>
    </source>
</evidence>
<dbReference type="Pfam" id="PF04380">
    <property type="entry name" value="BMFP"/>
    <property type="match status" value="1"/>
</dbReference>
<dbReference type="PATRIC" id="fig|1385369.3.peg.1888"/>
<evidence type="ECO:0008006" key="4">
    <source>
        <dbReference type="Google" id="ProtNLM"/>
    </source>
</evidence>
<proteinExistence type="predicted"/>
<organism evidence="2 3">
    <name type="scientific">Skermanella stibiiresistens SB22</name>
    <dbReference type="NCBI Taxonomy" id="1385369"/>
    <lineage>
        <taxon>Bacteria</taxon>
        <taxon>Pseudomonadati</taxon>
        <taxon>Pseudomonadota</taxon>
        <taxon>Alphaproteobacteria</taxon>
        <taxon>Rhodospirillales</taxon>
        <taxon>Azospirillaceae</taxon>
        <taxon>Skermanella</taxon>
    </lineage>
</organism>
<dbReference type="STRING" id="1385369.N825_31240"/>
<accession>W9H905</accession>
<reference evidence="2 3" key="1">
    <citation type="submission" date="2013-08" db="EMBL/GenBank/DDBJ databases">
        <title>The genome sequence of Skermanella stibiiresistens.</title>
        <authorList>
            <person name="Zhu W."/>
            <person name="Wang G."/>
        </authorList>
    </citation>
    <scope>NUCLEOTIDE SEQUENCE [LARGE SCALE GENOMIC DNA]</scope>
    <source>
        <strain evidence="2 3">SB22</strain>
    </source>
</reference>
<dbReference type="Proteomes" id="UP000019486">
    <property type="component" value="Unassembled WGS sequence"/>
</dbReference>
<name>W9H905_9PROT</name>
<evidence type="ECO:0000313" key="2">
    <source>
        <dbReference type="EMBL" id="EWY41137.1"/>
    </source>
</evidence>
<protein>
    <recommendedName>
        <fullName evidence="4">Pyrroline-5-carboxylate reductase</fullName>
    </recommendedName>
</protein>
<keyword evidence="3" id="KW-1185">Reference proteome</keyword>
<feature type="region of interest" description="Disordered" evidence="1">
    <location>
        <begin position="90"/>
        <end position="135"/>
    </location>
</feature>
<dbReference type="EMBL" id="AVFL01000005">
    <property type="protein sequence ID" value="EWY41137.1"/>
    <property type="molecule type" value="Genomic_DNA"/>
</dbReference>
<comment type="caution">
    <text evidence="2">The sequence shown here is derived from an EMBL/GenBank/DDBJ whole genome shotgun (WGS) entry which is preliminary data.</text>
</comment>
<dbReference type="OrthoDB" id="7392124at2"/>
<feature type="compositionally biased region" description="Low complexity" evidence="1">
    <location>
        <begin position="90"/>
        <end position="120"/>
    </location>
</feature>
<dbReference type="InterPro" id="IPR007475">
    <property type="entry name" value="UbiK"/>
</dbReference>
<dbReference type="RefSeq" id="WP_051511802.1">
    <property type="nucleotide sequence ID" value="NZ_AVFL01000005.1"/>
</dbReference>
<sequence length="135" mass="13829">MQVDNKLLDDLARVAGGAVGALTGLRGEVEAQVRQQFERILSRMDVVSREEFEAAREMAVKARTGEEELADRVTALEALVATLVAERELAAGAPGPKRPAATHSAGTTPGSSTGSAAGSAKDLGTGQDGSPSEVG</sequence>
<evidence type="ECO:0000313" key="3">
    <source>
        <dbReference type="Proteomes" id="UP000019486"/>
    </source>
</evidence>
<gene>
    <name evidence="2" type="ORF">N825_31240</name>
</gene>
<dbReference type="AlphaFoldDB" id="W9H905"/>